<name>A0A5B7H3U1_PORTR</name>
<organism evidence="1 2">
    <name type="scientific">Portunus trituberculatus</name>
    <name type="common">Swimming crab</name>
    <name type="synonym">Neptunus trituberculatus</name>
    <dbReference type="NCBI Taxonomy" id="210409"/>
    <lineage>
        <taxon>Eukaryota</taxon>
        <taxon>Metazoa</taxon>
        <taxon>Ecdysozoa</taxon>
        <taxon>Arthropoda</taxon>
        <taxon>Crustacea</taxon>
        <taxon>Multicrustacea</taxon>
        <taxon>Malacostraca</taxon>
        <taxon>Eumalacostraca</taxon>
        <taxon>Eucarida</taxon>
        <taxon>Decapoda</taxon>
        <taxon>Pleocyemata</taxon>
        <taxon>Brachyura</taxon>
        <taxon>Eubrachyura</taxon>
        <taxon>Portunoidea</taxon>
        <taxon>Portunidae</taxon>
        <taxon>Portuninae</taxon>
        <taxon>Portunus</taxon>
    </lineage>
</organism>
<reference evidence="1 2" key="1">
    <citation type="submission" date="2019-05" db="EMBL/GenBank/DDBJ databases">
        <title>Another draft genome of Portunus trituberculatus and its Hox gene families provides insights of decapod evolution.</title>
        <authorList>
            <person name="Jeong J.-H."/>
            <person name="Song I."/>
            <person name="Kim S."/>
            <person name="Choi T."/>
            <person name="Kim D."/>
            <person name="Ryu S."/>
            <person name="Kim W."/>
        </authorList>
    </citation>
    <scope>NUCLEOTIDE SEQUENCE [LARGE SCALE GENOMIC DNA]</scope>
    <source>
        <tissue evidence="1">Muscle</tissue>
    </source>
</reference>
<proteinExistence type="predicted"/>
<keyword evidence="2" id="KW-1185">Reference proteome</keyword>
<dbReference type="Proteomes" id="UP000324222">
    <property type="component" value="Unassembled WGS sequence"/>
</dbReference>
<evidence type="ECO:0000313" key="2">
    <source>
        <dbReference type="Proteomes" id="UP000324222"/>
    </source>
</evidence>
<evidence type="ECO:0000313" key="1">
    <source>
        <dbReference type="EMBL" id="MPC63504.1"/>
    </source>
</evidence>
<gene>
    <name evidence="1" type="ORF">E2C01_057602</name>
</gene>
<comment type="caution">
    <text evidence="1">The sequence shown here is derived from an EMBL/GenBank/DDBJ whole genome shotgun (WGS) entry which is preliminary data.</text>
</comment>
<accession>A0A5B7H3U1</accession>
<protein>
    <submittedName>
        <fullName evidence="1">Uncharacterized protein</fullName>
    </submittedName>
</protein>
<dbReference type="EMBL" id="VSRR010020895">
    <property type="protein sequence ID" value="MPC63504.1"/>
    <property type="molecule type" value="Genomic_DNA"/>
</dbReference>
<sequence>MVYVQVCNWRLTCPEPPMTKWLLQTTRPIRRTVICYCALFASSSSFITTTTTTITTTTTTIITSGSRTDHFHVPPRELYHRYKMQSSPDKATFSPFLAS</sequence>
<dbReference type="AlphaFoldDB" id="A0A5B7H3U1"/>